<accession>A0ABR2L6P3</accession>
<feature type="compositionally biased region" description="Low complexity" evidence="5">
    <location>
        <begin position="130"/>
        <end position="189"/>
    </location>
</feature>
<dbReference type="InterPro" id="IPR001841">
    <property type="entry name" value="Znf_RING"/>
</dbReference>
<feature type="compositionally biased region" description="Low complexity" evidence="5">
    <location>
        <begin position="29"/>
        <end position="50"/>
    </location>
</feature>
<feature type="compositionally biased region" description="Low complexity" evidence="5">
    <location>
        <begin position="210"/>
        <end position="256"/>
    </location>
</feature>
<keyword evidence="2 4" id="KW-0863">Zinc-finger</keyword>
<evidence type="ECO:0000259" key="6">
    <source>
        <dbReference type="PROSITE" id="PS50089"/>
    </source>
</evidence>
<sequence>MRSSTTTIETGRVRLRSGITPTATIRAQRTSGTNNRTNNSNSNTTSSNSSSHHRISNHLSTDVPPIPPRTRQTNGGINLSRSQGIHANIHGQNGSNANTGMNQTRNHQRTPAQSLSRTTPTFTQPHSRRSLNASANISNNSSQTSRTRTRATPTNSSSNTTSSNTTANSSNNSTANHTNNNYNANRNTSDGQLFPRPPPAAEAVRRRPQRNSISTTNSTSPSARSNSNSHSITQNSTISNPTISNSNSESSTRVTNYNRVPQVRISISPRSSAVQPPRHSPPVPTGEPIIPVPNQQTRILESQNRTPPRQPPPSENVGSTREPQVLLRSSPNVFTNNTTTTNRATTLNTNTSNTNMQNANITRTNANHRQNTTQQPTRPTLANVGTRVAPNMNTRNPQNDDITVNVLDEDNHFGLFDELFSILDNFPINLVPLIPLMFESRFGSFLERVIPLYLANYERNQIIRAMDESMREAANPRPEPPKNLKLINHIISNEDLQNERECSICLNDFVAGEQTVMLKCGHFFHKDCLMPWFVDHHTCPTCRQNVDDGYINGNCENK</sequence>
<feature type="compositionally biased region" description="Polar residues" evidence="5">
    <location>
        <begin position="19"/>
        <end position="28"/>
    </location>
</feature>
<feature type="compositionally biased region" description="Polar residues" evidence="5">
    <location>
        <begin position="316"/>
        <end position="331"/>
    </location>
</feature>
<evidence type="ECO:0000313" key="8">
    <source>
        <dbReference type="Proteomes" id="UP001470230"/>
    </source>
</evidence>
<evidence type="ECO:0000256" key="3">
    <source>
        <dbReference type="ARBA" id="ARBA00022833"/>
    </source>
</evidence>
<evidence type="ECO:0000256" key="1">
    <source>
        <dbReference type="ARBA" id="ARBA00022723"/>
    </source>
</evidence>
<feature type="domain" description="RING-type" evidence="6">
    <location>
        <begin position="502"/>
        <end position="543"/>
    </location>
</feature>
<comment type="caution">
    <text evidence="7">The sequence shown here is derived from an EMBL/GenBank/DDBJ whole genome shotgun (WGS) entry which is preliminary data.</text>
</comment>
<dbReference type="CDD" id="cd16454">
    <property type="entry name" value="RING-H2_PA-TM-RING"/>
    <property type="match status" value="1"/>
</dbReference>
<evidence type="ECO:0000256" key="4">
    <source>
        <dbReference type="PROSITE-ProRule" id="PRU00175"/>
    </source>
</evidence>
<evidence type="ECO:0000313" key="7">
    <source>
        <dbReference type="EMBL" id="KAK8898681.1"/>
    </source>
</evidence>
<keyword evidence="3" id="KW-0862">Zinc</keyword>
<dbReference type="SUPFAM" id="SSF57850">
    <property type="entry name" value="RING/U-box"/>
    <property type="match status" value="1"/>
</dbReference>
<protein>
    <recommendedName>
        <fullName evidence="6">RING-type domain-containing protein</fullName>
    </recommendedName>
</protein>
<keyword evidence="1" id="KW-0479">Metal-binding</keyword>
<dbReference type="EMBL" id="JAPFFF010000001">
    <property type="protein sequence ID" value="KAK8898681.1"/>
    <property type="molecule type" value="Genomic_DNA"/>
</dbReference>
<reference evidence="7 8" key="1">
    <citation type="submission" date="2024-04" db="EMBL/GenBank/DDBJ databases">
        <title>Tritrichomonas musculus Genome.</title>
        <authorList>
            <person name="Alves-Ferreira E."/>
            <person name="Grigg M."/>
            <person name="Lorenzi H."/>
            <person name="Galac M."/>
        </authorList>
    </citation>
    <scope>NUCLEOTIDE SEQUENCE [LARGE SCALE GENOMIC DNA]</scope>
    <source>
        <strain evidence="7 8">EAF2021</strain>
    </source>
</reference>
<dbReference type="Proteomes" id="UP001470230">
    <property type="component" value="Unassembled WGS sequence"/>
</dbReference>
<feature type="compositionally biased region" description="Low complexity" evidence="5">
    <location>
        <begin position="332"/>
        <end position="357"/>
    </location>
</feature>
<evidence type="ECO:0000256" key="5">
    <source>
        <dbReference type="SAM" id="MobiDB-lite"/>
    </source>
</evidence>
<feature type="region of interest" description="Disordered" evidence="5">
    <location>
        <begin position="16"/>
        <end position="357"/>
    </location>
</feature>
<dbReference type="Pfam" id="PF13639">
    <property type="entry name" value="zf-RING_2"/>
    <property type="match status" value="1"/>
</dbReference>
<dbReference type="PANTHER" id="PTHR14155:SF627">
    <property type="entry name" value="OS06G0192800 PROTEIN"/>
    <property type="match status" value="1"/>
</dbReference>
<evidence type="ECO:0000256" key="2">
    <source>
        <dbReference type="ARBA" id="ARBA00022771"/>
    </source>
</evidence>
<dbReference type="PANTHER" id="PTHR14155">
    <property type="entry name" value="RING FINGER DOMAIN-CONTAINING"/>
    <property type="match status" value="1"/>
</dbReference>
<name>A0ABR2L6P3_9EUKA</name>
<gene>
    <name evidence="7" type="ORF">M9Y10_000973</name>
</gene>
<feature type="compositionally biased region" description="Polar residues" evidence="5">
    <location>
        <begin position="293"/>
        <end position="307"/>
    </location>
</feature>
<dbReference type="Gene3D" id="3.30.40.10">
    <property type="entry name" value="Zinc/RING finger domain, C3HC4 (zinc finger)"/>
    <property type="match status" value="1"/>
</dbReference>
<dbReference type="InterPro" id="IPR053238">
    <property type="entry name" value="RING-H2_zinc_finger"/>
</dbReference>
<dbReference type="PROSITE" id="PS50089">
    <property type="entry name" value="ZF_RING_2"/>
    <property type="match status" value="1"/>
</dbReference>
<dbReference type="InterPro" id="IPR013083">
    <property type="entry name" value="Znf_RING/FYVE/PHD"/>
</dbReference>
<organism evidence="7 8">
    <name type="scientific">Tritrichomonas musculus</name>
    <dbReference type="NCBI Taxonomy" id="1915356"/>
    <lineage>
        <taxon>Eukaryota</taxon>
        <taxon>Metamonada</taxon>
        <taxon>Parabasalia</taxon>
        <taxon>Tritrichomonadida</taxon>
        <taxon>Tritrichomonadidae</taxon>
        <taxon>Tritrichomonas</taxon>
    </lineage>
</organism>
<proteinExistence type="predicted"/>
<feature type="compositionally biased region" description="Polar residues" evidence="5">
    <location>
        <begin position="70"/>
        <end position="125"/>
    </location>
</feature>
<dbReference type="SMART" id="SM00184">
    <property type="entry name" value="RING"/>
    <property type="match status" value="1"/>
</dbReference>
<keyword evidence="8" id="KW-1185">Reference proteome</keyword>